<keyword evidence="2" id="KW-0285">Flavoprotein</keyword>
<dbReference type="PANTHER" id="PTHR43004:SF19">
    <property type="entry name" value="BINDING MONOOXYGENASE, PUTATIVE (JCVI)-RELATED"/>
    <property type="match status" value="1"/>
</dbReference>
<dbReference type="InterPro" id="IPR002938">
    <property type="entry name" value="FAD-bd"/>
</dbReference>
<organism evidence="6 7">
    <name type="scientific">Coprinopsis marcescibilis</name>
    <name type="common">Agaric fungus</name>
    <name type="synonym">Psathyrella marcescibilis</name>
    <dbReference type="NCBI Taxonomy" id="230819"/>
    <lineage>
        <taxon>Eukaryota</taxon>
        <taxon>Fungi</taxon>
        <taxon>Dikarya</taxon>
        <taxon>Basidiomycota</taxon>
        <taxon>Agaricomycotina</taxon>
        <taxon>Agaricomycetes</taxon>
        <taxon>Agaricomycetidae</taxon>
        <taxon>Agaricales</taxon>
        <taxon>Agaricineae</taxon>
        <taxon>Psathyrellaceae</taxon>
        <taxon>Coprinopsis</taxon>
    </lineage>
</organism>
<accession>A0A5C3L9P8</accession>
<dbReference type="Proteomes" id="UP000307440">
    <property type="component" value="Unassembled WGS sequence"/>
</dbReference>
<dbReference type="STRING" id="230819.A0A5C3L9P8"/>
<dbReference type="InterPro" id="IPR036188">
    <property type="entry name" value="FAD/NAD-bd_sf"/>
</dbReference>
<dbReference type="AlphaFoldDB" id="A0A5C3L9P8"/>
<reference evidence="6 7" key="1">
    <citation type="journal article" date="2019" name="Nat. Ecol. Evol.">
        <title>Megaphylogeny resolves global patterns of mushroom evolution.</title>
        <authorList>
            <person name="Varga T."/>
            <person name="Krizsan K."/>
            <person name="Foldi C."/>
            <person name="Dima B."/>
            <person name="Sanchez-Garcia M."/>
            <person name="Sanchez-Ramirez S."/>
            <person name="Szollosi G.J."/>
            <person name="Szarkandi J.G."/>
            <person name="Papp V."/>
            <person name="Albert L."/>
            <person name="Andreopoulos W."/>
            <person name="Angelini C."/>
            <person name="Antonin V."/>
            <person name="Barry K.W."/>
            <person name="Bougher N.L."/>
            <person name="Buchanan P."/>
            <person name="Buyck B."/>
            <person name="Bense V."/>
            <person name="Catcheside P."/>
            <person name="Chovatia M."/>
            <person name="Cooper J."/>
            <person name="Damon W."/>
            <person name="Desjardin D."/>
            <person name="Finy P."/>
            <person name="Geml J."/>
            <person name="Haridas S."/>
            <person name="Hughes K."/>
            <person name="Justo A."/>
            <person name="Karasinski D."/>
            <person name="Kautmanova I."/>
            <person name="Kiss B."/>
            <person name="Kocsube S."/>
            <person name="Kotiranta H."/>
            <person name="LaButti K.M."/>
            <person name="Lechner B.E."/>
            <person name="Liimatainen K."/>
            <person name="Lipzen A."/>
            <person name="Lukacs Z."/>
            <person name="Mihaltcheva S."/>
            <person name="Morgado L.N."/>
            <person name="Niskanen T."/>
            <person name="Noordeloos M.E."/>
            <person name="Ohm R.A."/>
            <person name="Ortiz-Santana B."/>
            <person name="Ovrebo C."/>
            <person name="Racz N."/>
            <person name="Riley R."/>
            <person name="Savchenko A."/>
            <person name="Shiryaev A."/>
            <person name="Soop K."/>
            <person name="Spirin V."/>
            <person name="Szebenyi C."/>
            <person name="Tomsovsky M."/>
            <person name="Tulloss R.E."/>
            <person name="Uehling J."/>
            <person name="Grigoriev I.V."/>
            <person name="Vagvolgyi C."/>
            <person name="Papp T."/>
            <person name="Martin F.M."/>
            <person name="Miettinen O."/>
            <person name="Hibbett D.S."/>
            <person name="Nagy L.G."/>
        </authorList>
    </citation>
    <scope>NUCLEOTIDE SEQUENCE [LARGE SCALE GENOMIC DNA]</scope>
    <source>
        <strain evidence="6 7">CBS 121175</strain>
    </source>
</reference>
<dbReference type="Gene3D" id="3.30.70.2450">
    <property type="match status" value="1"/>
</dbReference>
<evidence type="ECO:0000313" key="6">
    <source>
        <dbReference type="EMBL" id="TFK29754.1"/>
    </source>
</evidence>
<dbReference type="EMBL" id="ML210148">
    <property type="protein sequence ID" value="TFK29754.1"/>
    <property type="molecule type" value="Genomic_DNA"/>
</dbReference>
<dbReference type="Gene3D" id="3.40.30.120">
    <property type="match status" value="1"/>
</dbReference>
<protein>
    <submittedName>
        <fullName evidence="6">Pentachlorophenol 4-monooxygenase</fullName>
    </submittedName>
</protein>
<gene>
    <name evidence="6" type="ORF">FA15DRAFT_663924</name>
</gene>
<name>A0A5C3L9P8_COPMA</name>
<feature type="domain" description="FAD-binding" evidence="5">
    <location>
        <begin position="5"/>
        <end position="358"/>
    </location>
</feature>
<keyword evidence="7" id="KW-1185">Reference proteome</keyword>
<evidence type="ECO:0000256" key="1">
    <source>
        <dbReference type="ARBA" id="ARBA00001974"/>
    </source>
</evidence>
<dbReference type="OrthoDB" id="2690153at2759"/>
<evidence type="ECO:0000313" key="7">
    <source>
        <dbReference type="Proteomes" id="UP000307440"/>
    </source>
</evidence>
<dbReference type="Pfam" id="PF01494">
    <property type="entry name" value="FAD_binding_3"/>
    <property type="match status" value="1"/>
</dbReference>
<sequence length="567" mass="63208">MSRQCPMLIVGGGPSGLVLGLILIQNQIPVRIIEKQHEPRLGQRGAAIMPRSLELFNHLGIADEVMKASIDIPTVRKYKLPEGTEVLQEFAMSPILDPTPADPYRNPRLLGQDKLESIFHAALAKHGCVVEKGTELQSFQQFPDYVEVKLIKRGPHGDKQEHEVLRCEWLVGTDGAKGVVRKQLGLSFLGETRKVENFVVGDICVEGLNPKFWHMWGDASEVLASLRPTETPGLYNFIIAGKNINHAKIASSDDSVRECVQNHIGTRTDLKFGPIPWMSFYTPNIRMVDNFGHGRVFIAGDAGHVHSPTGGQGMNTGIQDSLNLGWKLALVARGYAKPSLLKSFTEERLPVIAEMLAQTTKLLNQTFTETDERPWKQNGPLLQLGVNYRWSSIVIDERKAIEAQLEAEEDALMEDFESYDDEEIESYGNDDGKLRAGDRAPDASGLVSLDNSILFRQTYRLFQVFNVSHHTALIFADMLDASKVLRELARYPKDLVKSVLIVKPKRTVPATNHAPNFVLEDRDGHVYDAYATKVCGLILVRPDGIIGAVLESHRSIHRYFHSLLAPS</sequence>
<keyword evidence="6" id="KW-0503">Monooxygenase</keyword>
<dbReference type="Gene3D" id="3.50.50.60">
    <property type="entry name" value="FAD/NAD(P)-binding domain"/>
    <property type="match status" value="1"/>
</dbReference>
<keyword evidence="3" id="KW-0274">FAD</keyword>
<dbReference type="PANTHER" id="PTHR43004">
    <property type="entry name" value="TRK SYSTEM POTASSIUM UPTAKE PROTEIN"/>
    <property type="match status" value="1"/>
</dbReference>
<dbReference type="GO" id="GO:0016709">
    <property type="term" value="F:oxidoreductase activity, acting on paired donors, with incorporation or reduction of molecular oxygen, NAD(P)H as one donor, and incorporation of one atom of oxygen"/>
    <property type="evidence" value="ECO:0007669"/>
    <property type="project" value="UniProtKB-ARBA"/>
</dbReference>
<keyword evidence="4" id="KW-0560">Oxidoreductase</keyword>
<dbReference type="PRINTS" id="PR00420">
    <property type="entry name" value="RNGMNOXGNASE"/>
</dbReference>
<dbReference type="GO" id="GO:0071949">
    <property type="term" value="F:FAD binding"/>
    <property type="evidence" value="ECO:0007669"/>
    <property type="project" value="InterPro"/>
</dbReference>
<evidence type="ECO:0000256" key="3">
    <source>
        <dbReference type="ARBA" id="ARBA00022827"/>
    </source>
</evidence>
<comment type="cofactor">
    <cofactor evidence="1">
        <name>FAD</name>
        <dbReference type="ChEBI" id="CHEBI:57692"/>
    </cofactor>
</comment>
<dbReference type="SUPFAM" id="SSF51905">
    <property type="entry name" value="FAD/NAD(P)-binding domain"/>
    <property type="match status" value="1"/>
</dbReference>
<evidence type="ECO:0000256" key="4">
    <source>
        <dbReference type="ARBA" id="ARBA00023002"/>
    </source>
</evidence>
<dbReference type="InterPro" id="IPR050641">
    <property type="entry name" value="RIFMO-like"/>
</dbReference>
<evidence type="ECO:0000259" key="5">
    <source>
        <dbReference type="Pfam" id="PF01494"/>
    </source>
</evidence>
<proteinExistence type="predicted"/>
<evidence type="ECO:0000256" key="2">
    <source>
        <dbReference type="ARBA" id="ARBA00022630"/>
    </source>
</evidence>